<reference evidence="1 2" key="1">
    <citation type="submission" date="2018-05" db="EMBL/GenBank/DDBJ databases">
        <title>Evolution of GPA BGCs.</title>
        <authorList>
            <person name="Waglechner N."/>
            <person name="Wright G.D."/>
        </authorList>
    </citation>
    <scope>NUCLEOTIDE SEQUENCE [LARGE SCALE GENOMIC DNA]</scope>
    <source>
        <strain evidence="1 2">A82846</strain>
    </source>
</reference>
<name>A0A428Z5E5_KIBAR</name>
<accession>A0A428Z5E5</accession>
<dbReference type="AlphaFoldDB" id="A0A428Z5E5"/>
<dbReference type="EMBL" id="QHKI01000024">
    <property type="protein sequence ID" value="RSM81998.1"/>
    <property type="molecule type" value="Genomic_DNA"/>
</dbReference>
<organism evidence="1 2">
    <name type="scientific">Kibdelosporangium aridum</name>
    <dbReference type="NCBI Taxonomy" id="2030"/>
    <lineage>
        <taxon>Bacteria</taxon>
        <taxon>Bacillati</taxon>
        <taxon>Actinomycetota</taxon>
        <taxon>Actinomycetes</taxon>
        <taxon>Pseudonocardiales</taxon>
        <taxon>Pseudonocardiaceae</taxon>
        <taxon>Kibdelosporangium</taxon>
    </lineage>
</organism>
<protein>
    <submittedName>
        <fullName evidence="1">Uncharacterized protein</fullName>
    </submittedName>
</protein>
<proteinExistence type="predicted"/>
<evidence type="ECO:0000313" key="1">
    <source>
        <dbReference type="EMBL" id="RSM81998.1"/>
    </source>
</evidence>
<gene>
    <name evidence="1" type="ORF">DMH04_27055</name>
</gene>
<sequence length="68" mass="7352">MATEAHDHTGQPADLVLVDEDLDVWVAQAHHHRGMAESGRADAEVAAGPLARTPYDLRHAAVTGEMWP</sequence>
<evidence type="ECO:0000313" key="2">
    <source>
        <dbReference type="Proteomes" id="UP000287547"/>
    </source>
</evidence>
<dbReference type="Proteomes" id="UP000287547">
    <property type="component" value="Unassembled WGS sequence"/>
</dbReference>
<comment type="caution">
    <text evidence="1">The sequence shown here is derived from an EMBL/GenBank/DDBJ whole genome shotgun (WGS) entry which is preliminary data.</text>
</comment>